<dbReference type="PROSITE" id="PS51257">
    <property type="entry name" value="PROKAR_LIPOPROTEIN"/>
    <property type="match status" value="1"/>
</dbReference>
<reference evidence="3" key="1">
    <citation type="submission" date="2016-11" db="EMBL/GenBank/DDBJ databases">
        <authorList>
            <person name="Varghese N."/>
            <person name="Submissions S."/>
        </authorList>
    </citation>
    <scope>NUCLEOTIDE SEQUENCE [LARGE SCALE GENOMIC DNA]</scope>
    <source>
        <strain evidence="3">DSM 26898</strain>
    </source>
</reference>
<accession>A0A1M5AHI6</accession>
<evidence type="ECO:0000256" key="1">
    <source>
        <dbReference type="SAM" id="SignalP"/>
    </source>
</evidence>
<protein>
    <recommendedName>
        <fullName evidence="4">Lipoprotein</fullName>
    </recommendedName>
</protein>
<dbReference type="EMBL" id="FQVO01000013">
    <property type="protein sequence ID" value="SHF29728.1"/>
    <property type="molecule type" value="Genomic_DNA"/>
</dbReference>
<dbReference type="Proteomes" id="UP000184236">
    <property type="component" value="Unassembled WGS sequence"/>
</dbReference>
<dbReference type="AlphaFoldDB" id="A0A1M5AHI6"/>
<evidence type="ECO:0000313" key="2">
    <source>
        <dbReference type="EMBL" id="SHF29728.1"/>
    </source>
</evidence>
<dbReference type="RefSeq" id="WP_072885728.1">
    <property type="nucleotide sequence ID" value="NZ_FQVO01000013.1"/>
</dbReference>
<feature type="signal peptide" evidence="1">
    <location>
        <begin position="1"/>
        <end position="24"/>
    </location>
</feature>
<organism evidence="2 3">
    <name type="scientific">Chryseobacterium takakiae</name>
    <dbReference type="NCBI Taxonomy" id="1302685"/>
    <lineage>
        <taxon>Bacteria</taxon>
        <taxon>Pseudomonadati</taxon>
        <taxon>Bacteroidota</taxon>
        <taxon>Flavobacteriia</taxon>
        <taxon>Flavobacteriales</taxon>
        <taxon>Weeksellaceae</taxon>
        <taxon>Chryseobacterium group</taxon>
        <taxon>Chryseobacterium</taxon>
    </lineage>
</organism>
<evidence type="ECO:0000313" key="3">
    <source>
        <dbReference type="Proteomes" id="UP000184236"/>
    </source>
</evidence>
<evidence type="ECO:0008006" key="4">
    <source>
        <dbReference type="Google" id="ProtNLM"/>
    </source>
</evidence>
<proteinExistence type="predicted"/>
<keyword evidence="1" id="KW-0732">Signal</keyword>
<name>A0A1M5AHI6_9FLAO</name>
<keyword evidence="3" id="KW-1185">Reference proteome</keyword>
<dbReference type="STRING" id="1302685.SAMN05444408_11362"/>
<dbReference type="OrthoDB" id="1376478at2"/>
<sequence length="163" mass="18961">MTIKVIIYFFLFSISLSSCFPSYNANNKEYRRIKPDFQKQKAFVINKELEREFTILKQSDIYEIVDDSTDVAKIKLYELVPDERFQCGNLMAGSMLTLGLLPSVYRTKDTFSYDVSDNDTIKNYQFKLEVNQSLWLFNIFRLGKTYNKQAGKALLGSYMASSK</sequence>
<gene>
    <name evidence="2" type="ORF">SAMN05444408_11362</name>
</gene>
<feature type="chain" id="PRO_5012544740" description="Lipoprotein" evidence="1">
    <location>
        <begin position="25"/>
        <end position="163"/>
    </location>
</feature>